<evidence type="ECO:0000256" key="3">
    <source>
        <dbReference type="ARBA" id="ARBA00023134"/>
    </source>
</evidence>
<evidence type="ECO:0000313" key="7">
    <source>
        <dbReference type="EMBL" id="KAL0265576.1"/>
    </source>
</evidence>
<evidence type="ECO:0000256" key="2">
    <source>
        <dbReference type="ARBA" id="ARBA00022741"/>
    </source>
</evidence>
<dbReference type="InterPro" id="IPR027417">
    <property type="entry name" value="P-loop_NTPase"/>
</dbReference>
<sequence length="352" mass="40000">MLECFLVFDTRGVVFHEEGTRPSFANSYIEHICIDTFRGKDRVQDLFVFYEARGPLIHLAFSRRNNEECLTDAIHRYESKDRGHVEAEVRNEEERDVLDYSTSVMQSREEVDVRVSKIVPRRSFRVFSNKIHIGDIYEKVKTHLISKNVEPDVASMFCDAIRPEFHNEWVCEGEFKEKMRAILGRAGAVEQLRVHVQRFRAAKHNVGFYEKGYNKDDAVVCRNAVSTAKSEGYDVVLVDTAGRMHNKRNLMQSLTKLVRYNVPDHIVFVGEALVGGDSLDHLKEFNRAVGEGTDRRVDSILLTKVDTVDDKIGQIVNMAVSAHAPVIFLGTGQSNVDLAEIDSDTMASIIMS</sequence>
<evidence type="ECO:0000259" key="6">
    <source>
        <dbReference type="PROSITE" id="PS00300"/>
    </source>
</evidence>
<dbReference type="GO" id="GO:0005525">
    <property type="term" value="F:GTP binding"/>
    <property type="evidence" value="ECO:0007669"/>
    <property type="project" value="UniProtKB-KW"/>
</dbReference>
<dbReference type="PANTHER" id="PTHR43134:SF1">
    <property type="entry name" value="SIGNAL RECOGNITION PARTICLE RECEPTOR SUBUNIT ALPHA"/>
    <property type="match status" value="1"/>
</dbReference>
<evidence type="ECO:0000256" key="1">
    <source>
        <dbReference type="ARBA" id="ARBA00008531"/>
    </source>
</evidence>
<dbReference type="GO" id="GO:0003924">
    <property type="term" value="F:GTPase activity"/>
    <property type="evidence" value="ECO:0007669"/>
    <property type="project" value="TreeGrafter"/>
</dbReference>
<proteinExistence type="inferred from homology"/>
<dbReference type="InterPro" id="IPR000897">
    <property type="entry name" value="SRP54_GTPase_dom"/>
</dbReference>
<dbReference type="PANTHER" id="PTHR43134">
    <property type="entry name" value="SIGNAL RECOGNITION PARTICLE RECEPTOR SUBUNIT ALPHA"/>
    <property type="match status" value="1"/>
</dbReference>
<dbReference type="AlphaFoldDB" id="A0AAW2H762"/>
<dbReference type="Pfam" id="PF00448">
    <property type="entry name" value="SRP54"/>
    <property type="match status" value="1"/>
</dbReference>
<dbReference type="SUPFAM" id="SSF52540">
    <property type="entry name" value="P-loop containing nucleoside triphosphate hydrolases"/>
    <property type="match status" value="1"/>
</dbReference>
<dbReference type="SMART" id="SM00962">
    <property type="entry name" value="SRP54"/>
    <property type="match status" value="1"/>
</dbReference>
<evidence type="ECO:0000256" key="5">
    <source>
        <dbReference type="ARBA" id="ARBA00029433"/>
    </source>
</evidence>
<keyword evidence="2" id="KW-0547">Nucleotide-binding</keyword>
<comment type="subcellular location">
    <subcellularLocation>
        <location evidence="5">Endomembrane system</location>
        <topology evidence="5">Peripheral membrane protein</topology>
        <orientation evidence="5">Cytoplasmic side</orientation>
    </subcellularLocation>
</comment>
<dbReference type="GO" id="GO:0005047">
    <property type="term" value="F:signal recognition particle binding"/>
    <property type="evidence" value="ECO:0007669"/>
    <property type="project" value="TreeGrafter"/>
</dbReference>
<dbReference type="GO" id="GO:0006614">
    <property type="term" value="P:SRP-dependent cotranslational protein targeting to membrane"/>
    <property type="evidence" value="ECO:0007669"/>
    <property type="project" value="InterPro"/>
</dbReference>
<keyword evidence="3" id="KW-0342">GTP-binding</keyword>
<dbReference type="GO" id="GO:0005789">
    <property type="term" value="C:endoplasmic reticulum membrane"/>
    <property type="evidence" value="ECO:0007669"/>
    <property type="project" value="TreeGrafter"/>
</dbReference>
<gene>
    <name evidence="7" type="ORF">PYX00_011288</name>
</gene>
<organism evidence="7">
    <name type="scientific">Menopon gallinae</name>
    <name type="common">poultry shaft louse</name>
    <dbReference type="NCBI Taxonomy" id="328185"/>
    <lineage>
        <taxon>Eukaryota</taxon>
        <taxon>Metazoa</taxon>
        <taxon>Ecdysozoa</taxon>
        <taxon>Arthropoda</taxon>
        <taxon>Hexapoda</taxon>
        <taxon>Insecta</taxon>
        <taxon>Pterygota</taxon>
        <taxon>Neoptera</taxon>
        <taxon>Paraneoptera</taxon>
        <taxon>Psocodea</taxon>
        <taxon>Troctomorpha</taxon>
        <taxon>Phthiraptera</taxon>
        <taxon>Amblycera</taxon>
        <taxon>Menoponidae</taxon>
        <taxon>Menopon</taxon>
    </lineage>
</organism>
<dbReference type="Gene3D" id="3.40.50.300">
    <property type="entry name" value="P-loop containing nucleotide triphosphate hydrolases"/>
    <property type="match status" value="1"/>
</dbReference>
<keyword evidence="4" id="KW-0472">Membrane</keyword>
<name>A0AAW2H762_9NEOP</name>
<protein>
    <recommendedName>
        <fullName evidence="6">SRP54-type proteins GTP-binding domain-containing protein</fullName>
    </recommendedName>
</protein>
<reference evidence="7" key="1">
    <citation type="journal article" date="2024" name="Gigascience">
        <title>Chromosome-level genome of the poultry shaft louse Menopon gallinae provides insight into the host-switching and adaptive evolution of parasitic lice.</title>
        <authorList>
            <person name="Xu Y."/>
            <person name="Ma L."/>
            <person name="Liu S."/>
            <person name="Liang Y."/>
            <person name="Liu Q."/>
            <person name="He Z."/>
            <person name="Tian L."/>
            <person name="Duan Y."/>
            <person name="Cai W."/>
            <person name="Li H."/>
            <person name="Song F."/>
        </authorList>
    </citation>
    <scope>NUCLEOTIDE SEQUENCE</scope>
    <source>
        <strain evidence="7">Cailab_2023a</strain>
    </source>
</reference>
<feature type="domain" description="SRP54-type proteins GTP-binding" evidence="6">
    <location>
        <begin position="325"/>
        <end position="338"/>
    </location>
</feature>
<evidence type="ECO:0000256" key="4">
    <source>
        <dbReference type="ARBA" id="ARBA00023136"/>
    </source>
</evidence>
<comment type="caution">
    <text evidence="7">The sequence shown here is derived from an EMBL/GenBank/DDBJ whole genome shotgun (WGS) entry which is preliminary data.</text>
</comment>
<dbReference type="PROSITE" id="PS00300">
    <property type="entry name" value="SRP54"/>
    <property type="match status" value="1"/>
</dbReference>
<comment type="similarity">
    <text evidence="1">Belongs to the GTP-binding SRP family.</text>
</comment>
<accession>A0AAW2H762</accession>
<dbReference type="EMBL" id="JARGDH010000006">
    <property type="protein sequence ID" value="KAL0265576.1"/>
    <property type="molecule type" value="Genomic_DNA"/>
</dbReference>